<organism evidence="1 2">
    <name type="scientific">Alkalibacterium subtropicum</name>
    <dbReference type="NCBI Taxonomy" id="753702"/>
    <lineage>
        <taxon>Bacteria</taxon>
        <taxon>Bacillati</taxon>
        <taxon>Bacillota</taxon>
        <taxon>Bacilli</taxon>
        <taxon>Lactobacillales</taxon>
        <taxon>Carnobacteriaceae</taxon>
        <taxon>Alkalibacterium</taxon>
    </lineage>
</organism>
<reference evidence="2" key="1">
    <citation type="submission" date="2016-10" db="EMBL/GenBank/DDBJ databases">
        <authorList>
            <person name="Varghese N."/>
            <person name="Submissions S."/>
        </authorList>
    </citation>
    <scope>NUCLEOTIDE SEQUENCE [LARGE SCALE GENOMIC DNA]</scope>
    <source>
        <strain evidence="2">DSM 23664</strain>
    </source>
</reference>
<dbReference type="RefSeq" id="WP_091530101.1">
    <property type="nucleotide sequence ID" value="NZ_FOLT01000006.1"/>
</dbReference>
<dbReference type="Proteomes" id="UP000199612">
    <property type="component" value="Unassembled WGS sequence"/>
</dbReference>
<gene>
    <name evidence="1" type="ORF">SAMN04488102_10676</name>
</gene>
<evidence type="ECO:0008006" key="3">
    <source>
        <dbReference type="Google" id="ProtNLM"/>
    </source>
</evidence>
<evidence type="ECO:0000313" key="1">
    <source>
        <dbReference type="EMBL" id="SFC40971.1"/>
    </source>
</evidence>
<dbReference type="STRING" id="753702.SAMN04488102_10676"/>
<keyword evidence="2" id="KW-1185">Reference proteome</keyword>
<dbReference type="SUPFAM" id="SSF54001">
    <property type="entry name" value="Cysteine proteinases"/>
    <property type="match status" value="1"/>
</dbReference>
<dbReference type="OrthoDB" id="1645744at2"/>
<sequence>MPIVYLIETKNQTVLSHGIRLFSKQPYNHLSIALEASLSRVYSFGRRHPSNPLIAGFAREDFSHPFYSQSLGRVYALSVSDEEWQTIALQLDFFETHPLDWHYNLLGLVPAYFHYSWERSDHFFCSEFVATLLQAAGILSPYMQPNLMHPRDVIDAVHPVCIYDGHLQEYPELSKATVTAAVSSWRYLRPIRSVYRQFTH</sequence>
<evidence type="ECO:0000313" key="2">
    <source>
        <dbReference type="Proteomes" id="UP000199612"/>
    </source>
</evidence>
<proteinExistence type="predicted"/>
<dbReference type="InterPro" id="IPR038765">
    <property type="entry name" value="Papain-like_cys_pep_sf"/>
</dbReference>
<dbReference type="EMBL" id="FOLT01000006">
    <property type="protein sequence ID" value="SFC40971.1"/>
    <property type="molecule type" value="Genomic_DNA"/>
</dbReference>
<accession>A0A1I1IYL7</accession>
<dbReference type="AlphaFoldDB" id="A0A1I1IYL7"/>
<dbReference type="Gene3D" id="3.90.1720.10">
    <property type="entry name" value="endopeptidase domain like (from Nostoc punctiforme)"/>
    <property type="match status" value="1"/>
</dbReference>
<protein>
    <recommendedName>
        <fullName evidence="3">Permuted papain-like amidase enzyme, YaeF/YiiX, C92 family</fullName>
    </recommendedName>
</protein>
<name>A0A1I1IYL7_9LACT</name>